<accession>A0A0C9VTS6</accession>
<keyword evidence="2" id="KW-1185">Reference proteome</keyword>
<dbReference type="Proteomes" id="UP000054279">
    <property type="component" value="Unassembled WGS sequence"/>
</dbReference>
<evidence type="ECO:0000313" key="1">
    <source>
        <dbReference type="EMBL" id="KIJ41915.1"/>
    </source>
</evidence>
<organism evidence="1 2">
    <name type="scientific">Sphaerobolus stellatus (strain SS14)</name>
    <dbReference type="NCBI Taxonomy" id="990650"/>
    <lineage>
        <taxon>Eukaryota</taxon>
        <taxon>Fungi</taxon>
        <taxon>Dikarya</taxon>
        <taxon>Basidiomycota</taxon>
        <taxon>Agaricomycotina</taxon>
        <taxon>Agaricomycetes</taxon>
        <taxon>Phallomycetidae</taxon>
        <taxon>Geastrales</taxon>
        <taxon>Sphaerobolaceae</taxon>
        <taxon>Sphaerobolus</taxon>
    </lineage>
</organism>
<gene>
    <name evidence="1" type="ORF">M422DRAFT_254927</name>
</gene>
<evidence type="ECO:0000313" key="2">
    <source>
        <dbReference type="Proteomes" id="UP000054279"/>
    </source>
</evidence>
<proteinExistence type="predicted"/>
<protein>
    <submittedName>
        <fullName evidence="1">Uncharacterized protein</fullName>
    </submittedName>
</protein>
<name>A0A0C9VTS6_SPHS4</name>
<sequence length="121" mass="12741">MCPHNKFCPSHPFCLTYEPGCEANNYTSIEANKTNIEANTFNIKANASGSGANKSTTSGSEANNSSIEANISAIGESCSTLVSSPPLSDPFNAKLSLSPSVKLPVLQHVLTNVLSNKKIIL</sequence>
<dbReference type="HOGENOM" id="CLU_2039563_0_0_1"/>
<dbReference type="EMBL" id="KN837133">
    <property type="protein sequence ID" value="KIJ41915.1"/>
    <property type="molecule type" value="Genomic_DNA"/>
</dbReference>
<reference evidence="1 2" key="1">
    <citation type="submission" date="2014-06" db="EMBL/GenBank/DDBJ databases">
        <title>Evolutionary Origins and Diversification of the Mycorrhizal Mutualists.</title>
        <authorList>
            <consortium name="DOE Joint Genome Institute"/>
            <consortium name="Mycorrhizal Genomics Consortium"/>
            <person name="Kohler A."/>
            <person name="Kuo A."/>
            <person name="Nagy L.G."/>
            <person name="Floudas D."/>
            <person name="Copeland A."/>
            <person name="Barry K.W."/>
            <person name="Cichocki N."/>
            <person name="Veneault-Fourrey C."/>
            <person name="LaButti K."/>
            <person name="Lindquist E.A."/>
            <person name="Lipzen A."/>
            <person name="Lundell T."/>
            <person name="Morin E."/>
            <person name="Murat C."/>
            <person name="Riley R."/>
            <person name="Ohm R."/>
            <person name="Sun H."/>
            <person name="Tunlid A."/>
            <person name="Henrissat B."/>
            <person name="Grigoriev I.V."/>
            <person name="Hibbett D.S."/>
            <person name="Martin F."/>
        </authorList>
    </citation>
    <scope>NUCLEOTIDE SEQUENCE [LARGE SCALE GENOMIC DNA]</scope>
    <source>
        <strain evidence="1 2">SS14</strain>
    </source>
</reference>
<dbReference type="AlphaFoldDB" id="A0A0C9VTS6"/>